<keyword evidence="3" id="KW-1003">Cell membrane</keyword>
<dbReference type="PROSITE" id="PS00650">
    <property type="entry name" value="G_PROTEIN_RECEP_F2_2"/>
    <property type="match status" value="1"/>
</dbReference>
<reference evidence="15" key="1">
    <citation type="submission" date="2021-03" db="EMBL/GenBank/DDBJ databases">
        <authorList>
            <person name="Bekaert M."/>
        </authorList>
    </citation>
    <scope>NUCLEOTIDE SEQUENCE</scope>
</reference>
<dbReference type="InterPro" id="IPR000832">
    <property type="entry name" value="GPCR_2_secretin-like"/>
</dbReference>
<evidence type="ECO:0000256" key="2">
    <source>
        <dbReference type="ARBA" id="ARBA00005314"/>
    </source>
</evidence>
<dbReference type="PROSITE" id="PS50227">
    <property type="entry name" value="G_PROTEIN_RECEP_F2_3"/>
    <property type="match status" value="1"/>
</dbReference>
<evidence type="ECO:0000313" key="16">
    <source>
        <dbReference type="Proteomes" id="UP000683360"/>
    </source>
</evidence>
<comment type="similarity">
    <text evidence="2">Belongs to the G-protein coupled receptor 2 family.</text>
</comment>
<evidence type="ECO:0000256" key="5">
    <source>
        <dbReference type="ARBA" id="ARBA00022989"/>
    </source>
</evidence>
<dbReference type="InterPro" id="IPR001879">
    <property type="entry name" value="GPCR_2_extracellular_dom"/>
</dbReference>
<feature type="transmembrane region" description="Helical" evidence="12">
    <location>
        <begin position="291"/>
        <end position="310"/>
    </location>
</feature>
<keyword evidence="4 12" id="KW-0812">Transmembrane</keyword>
<evidence type="ECO:0000256" key="10">
    <source>
        <dbReference type="ARBA" id="ARBA00023224"/>
    </source>
</evidence>
<evidence type="ECO:0000313" key="15">
    <source>
        <dbReference type="EMBL" id="CAG2184414.1"/>
    </source>
</evidence>
<dbReference type="GO" id="GO:0008528">
    <property type="term" value="F:G protein-coupled peptide receptor activity"/>
    <property type="evidence" value="ECO:0007669"/>
    <property type="project" value="TreeGrafter"/>
</dbReference>
<dbReference type="AlphaFoldDB" id="A0A8S3PMS3"/>
<feature type="domain" description="G-protein coupled receptors family 2 profile 1" evidence="13">
    <location>
        <begin position="59"/>
        <end position="141"/>
    </location>
</feature>
<dbReference type="SUPFAM" id="SSF81321">
    <property type="entry name" value="Family A G protein-coupled receptor-like"/>
    <property type="match status" value="1"/>
</dbReference>
<dbReference type="SUPFAM" id="SSF111418">
    <property type="entry name" value="Hormone receptor domain"/>
    <property type="match status" value="1"/>
</dbReference>
<evidence type="ECO:0000256" key="8">
    <source>
        <dbReference type="ARBA" id="ARBA00023170"/>
    </source>
</evidence>
<evidence type="ECO:0000256" key="9">
    <source>
        <dbReference type="ARBA" id="ARBA00023180"/>
    </source>
</evidence>
<evidence type="ECO:0000256" key="7">
    <source>
        <dbReference type="ARBA" id="ARBA00023136"/>
    </source>
</evidence>
<dbReference type="OrthoDB" id="6022368at2759"/>
<dbReference type="Pfam" id="PF00002">
    <property type="entry name" value="7tm_2"/>
    <property type="match status" value="1"/>
</dbReference>
<keyword evidence="5 12" id="KW-1133">Transmembrane helix</keyword>
<feature type="transmembrane region" description="Helical" evidence="12">
    <location>
        <begin position="330"/>
        <end position="355"/>
    </location>
</feature>
<feature type="domain" description="G-protein coupled receptors family 2 profile 2" evidence="14">
    <location>
        <begin position="163"/>
        <end position="434"/>
    </location>
</feature>
<evidence type="ECO:0000259" key="14">
    <source>
        <dbReference type="PROSITE" id="PS50261"/>
    </source>
</evidence>
<dbReference type="Gene3D" id="1.20.1070.10">
    <property type="entry name" value="Rhodopsin 7-helix transmembrane proteins"/>
    <property type="match status" value="1"/>
</dbReference>
<feature type="transmembrane region" description="Helical" evidence="12">
    <location>
        <begin position="376"/>
        <end position="398"/>
    </location>
</feature>
<dbReference type="Proteomes" id="UP000683360">
    <property type="component" value="Unassembled WGS sequence"/>
</dbReference>
<dbReference type="EMBL" id="CAJPWZ010000004">
    <property type="protein sequence ID" value="CAG2184414.1"/>
    <property type="molecule type" value="Genomic_DNA"/>
</dbReference>
<dbReference type="InterPro" id="IPR017981">
    <property type="entry name" value="GPCR_2-like_7TM"/>
</dbReference>
<dbReference type="GO" id="GO:0005886">
    <property type="term" value="C:plasma membrane"/>
    <property type="evidence" value="ECO:0007669"/>
    <property type="project" value="UniProtKB-SubCell"/>
</dbReference>
<comment type="caution">
    <text evidence="15">The sequence shown here is derived from an EMBL/GenBank/DDBJ whole genome shotgun (WGS) entry which is preliminary data.</text>
</comment>
<keyword evidence="8" id="KW-0675">Receptor</keyword>
<dbReference type="PROSITE" id="PS50261">
    <property type="entry name" value="G_PROTEIN_RECEP_F2_4"/>
    <property type="match status" value="1"/>
</dbReference>
<proteinExistence type="inferred from homology"/>
<feature type="region of interest" description="Disordered" evidence="11">
    <location>
        <begin position="468"/>
        <end position="500"/>
    </location>
</feature>
<dbReference type="InterPro" id="IPR036445">
    <property type="entry name" value="GPCR_2_extracell_dom_sf"/>
</dbReference>
<dbReference type="Gene3D" id="4.10.1240.10">
    <property type="entry name" value="GPCR, family 2, extracellular hormone receptor domain"/>
    <property type="match status" value="1"/>
</dbReference>
<feature type="transmembrane region" description="Helical" evidence="12">
    <location>
        <begin position="410"/>
        <end position="433"/>
    </location>
</feature>
<name>A0A8S3PMS3_MYTED</name>
<evidence type="ECO:0000256" key="4">
    <source>
        <dbReference type="ARBA" id="ARBA00022692"/>
    </source>
</evidence>
<dbReference type="InterPro" id="IPR017983">
    <property type="entry name" value="GPCR_2_secretin-like_CS"/>
</dbReference>
<dbReference type="Pfam" id="PF02793">
    <property type="entry name" value="HRM"/>
    <property type="match status" value="1"/>
</dbReference>
<keyword evidence="7 12" id="KW-0472">Membrane</keyword>
<keyword evidence="6" id="KW-0297">G-protein coupled receptor</keyword>
<organism evidence="15 16">
    <name type="scientific">Mytilus edulis</name>
    <name type="common">Blue mussel</name>
    <dbReference type="NCBI Taxonomy" id="6550"/>
    <lineage>
        <taxon>Eukaryota</taxon>
        <taxon>Metazoa</taxon>
        <taxon>Spiralia</taxon>
        <taxon>Lophotrochozoa</taxon>
        <taxon>Mollusca</taxon>
        <taxon>Bivalvia</taxon>
        <taxon>Autobranchia</taxon>
        <taxon>Pteriomorphia</taxon>
        <taxon>Mytilida</taxon>
        <taxon>Mytiloidea</taxon>
        <taxon>Mytilidae</taxon>
        <taxon>Mytilinae</taxon>
        <taxon>Mytilus</taxon>
    </lineage>
</organism>
<dbReference type="PANTHER" id="PTHR45620:SF1">
    <property type="entry name" value="G-PROTEIN COUPLED RECEPTORS FAMILY 2 PROFILE 2 DOMAIN-CONTAINING PROTEIN"/>
    <property type="match status" value="1"/>
</dbReference>
<evidence type="ECO:0000256" key="6">
    <source>
        <dbReference type="ARBA" id="ARBA00023040"/>
    </source>
</evidence>
<keyword evidence="16" id="KW-1185">Reference proteome</keyword>
<evidence type="ECO:0000256" key="12">
    <source>
        <dbReference type="SAM" id="Phobius"/>
    </source>
</evidence>
<feature type="transmembrane region" description="Helical" evidence="12">
    <location>
        <begin position="200"/>
        <end position="221"/>
    </location>
</feature>
<dbReference type="PANTHER" id="PTHR45620">
    <property type="entry name" value="PDF RECEPTOR-LIKE PROTEIN-RELATED"/>
    <property type="match status" value="1"/>
</dbReference>
<feature type="transmembrane region" description="Helical" evidence="12">
    <location>
        <begin position="170"/>
        <end position="188"/>
    </location>
</feature>
<protein>
    <submittedName>
        <fullName evidence="15">PTHR1</fullName>
    </submittedName>
</protein>
<dbReference type="GO" id="GO:0007188">
    <property type="term" value="P:adenylate cyclase-modulating G protein-coupled receptor signaling pathway"/>
    <property type="evidence" value="ECO:0007669"/>
    <property type="project" value="TreeGrafter"/>
</dbReference>
<dbReference type="PRINTS" id="PR00249">
    <property type="entry name" value="GPCRSECRETIN"/>
</dbReference>
<evidence type="ECO:0000256" key="1">
    <source>
        <dbReference type="ARBA" id="ARBA00004651"/>
    </source>
</evidence>
<gene>
    <name evidence="15" type="ORF">MEDL_42</name>
</gene>
<sequence>MATGFYENDNFLTALNISALKPLFQTMDLSYGDARLAGSDLLINNEEQQRKVLYLEELQCNKSMQQEKQTEGLYCNITWDGISCWPATKAGTVAVKPCPDYINRLDPTENVTRRCESDGSWFVIADTNKTWSDYSACVMNNIPVNGVPGQPVPAIIKDHMDNLTIMKHTGYGLSLASLLVAVIIMLYFKKLHCPRNTIHLNLFLSFILRAIISFIKNGIMIEGLGFSSDVYYNEKGQLAFLPEGLHWECRMFMTIVNYIMAANYAWIFVEALYLQMLISVAVFTEKKHLHIYMLLGWTFPLVFIIPWVAVRSTVDNKLCWTTYDIRWVEWIIHGPILLTIVINFTIFINIVRVLFTKLNSSPCPETKKFRYRRLAKSTLVLIPLFGVHYMVFSIIFQIVETQSKGLGLLIYFYLEIFFNSYQGFILSLLFCFFNSEVQNEFKKAWRRYTLTRSGSSRWRSTFTSRTKSWKDHRNSDSNGVTSRGDRVRPNERELNSSPTLNITQSPITQSSYAYDVKISHELTGQDIEICENTPWLNNNHTAYVEQHGLPEEHADESL</sequence>
<dbReference type="PROSITE" id="PS00649">
    <property type="entry name" value="G_PROTEIN_RECEP_F2_1"/>
    <property type="match status" value="1"/>
</dbReference>
<dbReference type="GO" id="GO:0007166">
    <property type="term" value="P:cell surface receptor signaling pathway"/>
    <property type="evidence" value="ECO:0007669"/>
    <property type="project" value="InterPro"/>
</dbReference>
<evidence type="ECO:0000259" key="13">
    <source>
        <dbReference type="PROSITE" id="PS50227"/>
    </source>
</evidence>
<comment type="subcellular location">
    <subcellularLocation>
        <location evidence="1">Cell membrane</location>
        <topology evidence="1">Multi-pass membrane protein</topology>
    </subcellularLocation>
</comment>
<feature type="transmembrane region" description="Helical" evidence="12">
    <location>
        <begin position="264"/>
        <end position="284"/>
    </location>
</feature>
<evidence type="ECO:0000256" key="11">
    <source>
        <dbReference type="SAM" id="MobiDB-lite"/>
    </source>
</evidence>
<accession>A0A8S3PMS3</accession>
<dbReference type="InterPro" id="IPR050332">
    <property type="entry name" value="GPCR_2"/>
</dbReference>
<keyword evidence="10" id="KW-0807">Transducer</keyword>
<evidence type="ECO:0000256" key="3">
    <source>
        <dbReference type="ARBA" id="ARBA00022475"/>
    </source>
</evidence>
<dbReference type="SMART" id="SM00008">
    <property type="entry name" value="HormR"/>
    <property type="match status" value="1"/>
</dbReference>
<feature type="compositionally biased region" description="Basic and acidic residues" evidence="11">
    <location>
        <begin position="483"/>
        <end position="494"/>
    </location>
</feature>
<keyword evidence="9" id="KW-0325">Glycoprotein</keyword>
<dbReference type="GO" id="GO:0017046">
    <property type="term" value="F:peptide hormone binding"/>
    <property type="evidence" value="ECO:0007669"/>
    <property type="project" value="TreeGrafter"/>
</dbReference>